<sequence>MSIRTIQSKSDLEDLTNEFTLVIVAALRAGFAPGDMEFERLAQENGSGGDNVVFAKFIIEEAPELAEDFEIDDIAAVATFYRGEKDETVSGFEPPRWERVVMEALSKAG</sequence>
<dbReference type="SUPFAM" id="SSF52833">
    <property type="entry name" value="Thioredoxin-like"/>
    <property type="match status" value="1"/>
</dbReference>
<organism evidence="1 2">
    <name type="scientific">Fusarium equiseti</name>
    <name type="common">Fusarium scirpi</name>
    <dbReference type="NCBI Taxonomy" id="61235"/>
    <lineage>
        <taxon>Eukaryota</taxon>
        <taxon>Fungi</taxon>
        <taxon>Dikarya</taxon>
        <taxon>Ascomycota</taxon>
        <taxon>Pezizomycotina</taxon>
        <taxon>Sordariomycetes</taxon>
        <taxon>Hypocreomycetidae</taxon>
        <taxon>Hypocreales</taxon>
        <taxon>Nectriaceae</taxon>
        <taxon>Fusarium</taxon>
        <taxon>Fusarium incarnatum-equiseti species complex</taxon>
    </lineage>
</organism>
<proteinExistence type="predicted"/>
<comment type="caution">
    <text evidence="1">The sequence shown here is derived from an EMBL/GenBank/DDBJ whole genome shotgun (WGS) entry which is preliminary data.</text>
</comment>
<accession>A0ABQ8R518</accession>
<evidence type="ECO:0000313" key="2">
    <source>
        <dbReference type="Proteomes" id="UP001152024"/>
    </source>
</evidence>
<protein>
    <submittedName>
        <fullName evidence="1">Thioredoxin trx1</fullName>
    </submittedName>
</protein>
<gene>
    <name evidence="1" type="primary">TRX1_5</name>
    <name evidence="1" type="ORF">NW768_008623</name>
</gene>
<dbReference type="Gene3D" id="3.40.30.10">
    <property type="entry name" value="Glutaredoxin"/>
    <property type="match status" value="1"/>
</dbReference>
<name>A0ABQ8R518_FUSEQ</name>
<evidence type="ECO:0000313" key="1">
    <source>
        <dbReference type="EMBL" id="KAJ4127002.1"/>
    </source>
</evidence>
<dbReference type="EMBL" id="JAOQBH010000013">
    <property type="protein sequence ID" value="KAJ4127002.1"/>
    <property type="molecule type" value="Genomic_DNA"/>
</dbReference>
<dbReference type="InterPro" id="IPR036249">
    <property type="entry name" value="Thioredoxin-like_sf"/>
</dbReference>
<reference evidence="1" key="1">
    <citation type="submission" date="2022-09" db="EMBL/GenBank/DDBJ databases">
        <title>Fusarium specimens isolated from Avocado Roots.</title>
        <authorList>
            <person name="Stajich J."/>
            <person name="Roper C."/>
            <person name="Heimlech-Rivalta G."/>
        </authorList>
    </citation>
    <scope>NUCLEOTIDE SEQUENCE</scope>
    <source>
        <strain evidence="1">CF00095</strain>
    </source>
</reference>
<dbReference type="Proteomes" id="UP001152024">
    <property type="component" value="Unassembled WGS sequence"/>
</dbReference>
<keyword evidence="2" id="KW-1185">Reference proteome</keyword>